<evidence type="ECO:0000256" key="1">
    <source>
        <dbReference type="SAM" id="SignalP"/>
    </source>
</evidence>
<dbReference type="InterPro" id="IPR013320">
    <property type="entry name" value="ConA-like_dom_sf"/>
</dbReference>
<keyword evidence="4" id="KW-1185">Reference proteome</keyword>
<dbReference type="Gene3D" id="2.60.120.200">
    <property type="match status" value="2"/>
</dbReference>
<dbReference type="PANTHER" id="PTHR10963">
    <property type="entry name" value="GLYCOSYL HYDROLASE-RELATED"/>
    <property type="match status" value="1"/>
</dbReference>
<evidence type="ECO:0000313" key="4">
    <source>
        <dbReference type="Proteomes" id="UP000193144"/>
    </source>
</evidence>
<organism evidence="3 4">
    <name type="scientific">Clohesyomyces aquaticus</name>
    <dbReference type="NCBI Taxonomy" id="1231657"/>
    <lineage>
        <taxon>Eukaryota</taxon>
        <taxon>Fungi</taxon>
        <taxon>Dikarya</taxon>
        <taxon>Ascomycota</taxon>
        <taxon>Pezizomycotina</taxon>
        <taxon>Dothideomycetes</taxon>
        <taxon>Pleosporomycetidae</taxon>
        <taxon>Pleosporales</taxon>
        <taxon>Lindgomycetaceae</taxon>
        <taxon>Clohesyomyces</taxon>
    </lineage>
</organism>
<dbReference type="Proteomes" id="UP000193144">
    <property type="component" value="Unassembled WGS sequence"/>
</dbReference>
<feature type="domain" description="GH16" evidence="2">
    <location>
        <begin position="16"/>
        <end position="269"/>
    </location>
</feature>
<proteinExistence type="predicted"/>
<dbReference type="OrthoDB" id="192832at2759"/>
<dbReference type="PANTHER" id="PTHR10963:SF24">
    <property type="entry name" value="GLYCOSIDASE C21B10.07-RELATED"/>
    <property type="match status" value="1"/>
</dbReference>
<dbReference type="PROSITE" id="PS51762">
    <property type="entry name" value="GH16_2"/>
    <property type="match status" value="1"/>
</dbReference>
<comment type="caution">
    <text evidence="3">The sequence shown here is derived from an EMBL/GenBank/DDBJ whole genome shotgun (WGS) entry which is preliminary data.</text>
</comment>
<keyword evidence="3" id="KW-0430">Lectin</keyword>
<dbReference type="STRING" id="1231657.A0A1Y1YKL6"/>
<evidence type="ECO:0000313" key="3">
    <source>
        <dbReference type="EMBL" id="ORX98538.1"/>
    </source>
</evidence>
<dbReference type="AlphaFoldDB" id="A0A1Y1YKL6"/>
<dbReference type="InterPro" id="IPR000757">
    <property type="entry name" value="Beta-glucanase-like"/>
</dbReference>
<dbReference type="Pfam" id="PF26113">
    <property type="entry name" value="GH16_XgeA"/>
    <property type="match status" value="2"/>
</dbReference>
<feature type="signal peptide" evidence="1">
    <location>
        <begin position="1"/>
        <end position="22"/>
    </location>
</feature>
<feature type="chain" id="PRO_5012937496" evidence="1">
    <location>
        <begin position="23"/>
        <end position="269"/>
    </location>
</feature>
<gene>
    <name evidence="3" type="ORF">BCR34DRAFT_676965</name>
</gene>
<evidence type="ECO:0000259" key="2">
    <source>
        <dbReference type="PROSITE" id="PS51762"/>
    </source>
</evidence>
<keyword evidence="1" id="KW-0732">Signal</keyword>
<dbReference type="GO" id="GO:0004553">
    <property type="term" value="F:hydrolase activity, hydrolyzing O-glycosyl compounds"/>
    <property type="evidence" value="ECO:0007669"/>
    <property type="project" value="InterPro"/>
</dbReference>
<sequence>MHSLYRLFATLPLTSVVFPVTASPVYLLSHFTSRDPTNGFVKYLDQEEAQSQGLVSVSGSTAPGGRASVRLEGRKRYNHELFVLDLAHIPSSTCGAWPSWWLYGPGKTWPENGEIDIIEGIHTNAINTMSLYTSNGCSISGSDLLDKVITKNCFIHAPAGGGDYAMEWTSSSIKIWSFSRSTTPSDIGGNSPNPKNWGIPQANFAGECNIERHLPICSSFLIPHFVGTGLEANGMATRLANTLAEYVEKDPAAFSESYWRINSLRVFQQ</sequence>
<dbReference type="GO" id="GO:0030246">
    <property type="term" value="F:carbohydrate binding"/>
    <property type="evidence" value="ECO:0007669"/>
    <property type="project" value="UniProtKB-KW"/>
</dbReference>
<dbReference type="SUPFAM" id="SSF49899">
    <property type="entry name" value="Concanavalin A-like lectins/glucanases"/>
    <property type="match status" value="1"/>
</dbReference>
<accession>A0A1Y1YKL6</accession>
<dbReference type="InterPro" id="IPR050546">
    <property type="entry name" value="Glycosyl_Hydrlase_16"/>
</dbReference>
<reference evidence="3 4" key="1">
    <citation type="submission" date="2016-07" db="EMBL/GenBank/DDBJ databases">
        <title>Pervasive Adenine N6-methylation of Active Genes in Fungi.</title>
        <authorList>
            <consortium name="DOE Joint Genome Institute"/>
            <person name="Mondo S.J."/>
            <person name="Dannebaum R.O."/>
            <person name="Kuo R.C."/>
            <person name="Labutti K."/>
            <person name="Haridas S."/>
            <person name="Kuo A."/>
            <person name="Salamov A."/>
            <person name="Ahrendt S.R."/>
            <person name="Lipzen A."/>
            <person name="Sullivan W."/>
            <person name="Andreopoulos W.B."/>
            <person name="Clum A."/>
            <person name="Lindquist E."/>
            <person name="Daum C."/>
            <person name="Ramamoorthy G.K."/>
            <person name="Gryganskyi A."/>
            <person name="Culley D."/>
            <person name="Magnuson J.K."/>
            <person name="James T.Y."/>
            <person name="O'Malley M.A."/>
            <person name="Stajich J.E."/>
            <person name="Spatafora J.W."/>
            <person name="Visel A."/>
            <person name="Grigoriev I.V."/>
        </authorList>
    </citation>
    <scope>NUCLEOTIDE SEQUENCE [LARGE SCALE GENOMIC DNA]</scope>
    <source>
        <strain evidence="3 4">CBS 115471</strain>
    </source>
</reference>
<dbReference type="GO" id="GO:0009251">
    <property type="term" value="P:glucan catabolic process"/>
    <property type="evidence" value="ECO:0007669"/>
    <property type="project" value="TreeGrafter"/>
</dbReference>
<protein>
    <submittedName>
        <fullName evidence="3">Concanavalin A-like lectin/glucanase domain-containing protein</fullName>
    </submittedName>
</protein>
<name>A0A1Y1YKL6_9PLEO</name>
<dbReference type="EMBL" id="MCFA01000213">
    <property type="protein sequence ID" value="ORX98538.1"/>
    <property type="molecule type" value="Genomic_DNA"/>
</dbReference>